<sequence>MKNLILRGIVVGPVQTNCYFLKNKETAEILIVDPGAQEERIKAALAKLEGRPVGILLTHGHYDHICAANELREHYKIPVYAPKAEEKLLADPMWNLSGAWSGKPYTVKADHWLEDGQEELLAGFSVTVLHTPGHTSGSCCYWLKDEKVCMSGDTVFCCSCGRTDLPTGSMSQMRDSLHRLFELLPGDTQIYPGHGEETDAAFEKAQNPYL</sequence>
<dbReference type="PANTHER" id="PTHR46233">
    <property type="entry name" value="HYDROXYACYLGLUTATHIONE HYDROLASE GLOC"/>
    <property type="match status" value="1"/>
</dbReference>
<dbReference type="InterPro" id="IPR051453">
    <property type="entry name" value="MBL_Glyoxalase_II"/>
</dbReference>
<protein>
    <submittedName>
        <fullName evidence="6">MBL fold metallo-hydrolase</fullName>
    </submittedName>
</protein>
<evidence type="ECO:0000313" key="7">
    <source>
        <dbReference type="Proteomes" id="UP000886814"/>
    </source>
</evidence>
<dbReference type="InterPro" id="IPR001279">
    <property type="entry name" value="Metallo-B-lactamas"/>
</dbReference>
<dbReference type="SUPFAM" id="SSF56281">
    <property type="entry name" value="Metallo-hydrolase/oxidoreductase"/>
    <property type="match status" value="1"/>
</dbReference>
<dbReference type="Gene3D" id="3.60.15.10">
    <property type="entry name" value="Ribonuclease Z/Hydroxyacylglutathione hydrolase-like"/>
    <property type="match status" value="1"/>
</dbReference>
<keyword evidence="3" id="KW-0378">Hydrolase</keyword>
<reference evidence="6" key="2">
    <citation type="submission" date="2021-04" db="EMBL/GenBank/DDBJ databases">
        <authorList>
            <person name="Gilroy R."/>
        </authorList>
    </citation>
    <scope>NUCLEOTIDE SEQUENCE</scope>
    <source>
        <strain evidence="6">CHK195-9823</strain>
    </source>
</reference>
<dbReference type="EMBL" id="DXIQ01000091">
    <property type="protein sequence ID" value="HIV39881.1"/>
    <property type="molecule type" value="Genomic_DNA"/>
</dbReference>
<dbReference type="PANTHER" id="PTHR46233:SF3">
    <property type="entry name" value="HYDROXYACYLGLUTATHIONE HYDROLASE GLOC"/>
    <property type="match status" value="1"/>
</dbReference>
<feature type="domain" description="Metallo-beta-lactamase" evidence="5">
    <location>
        <begin position="15"/>
        <end position="194"/>
    </location>
</feature>
<accession>A0A9D1PFB5</accession>
<name>A0A9D1PFB5_9FIRM</name>
<dbReference type="Proteomes" id="UP000886814">
    <property type="component" value="Unassembled WGS sequence"/>
</dbReference>
<dbReference type="Pfam" id="PF00753">
    <property type="entry name" value="Lactamase_B"/>
    <property type="match status" value="1"/>
</dbReference>
<gene>
    <name evidence="6" type="ORF">H9747_12965</name>
</gene>
<organism evidence="6 7">
    <name type="scientific">Candidatus Blautia stercorigallinarum</name>
    <dbReference type="NCBI Taxonomy" id="2838501"/>
    <lineage>
        <taxon>Bacteria</taxon>
        <taxon>Bacillati</taxon>
        <taxon>Bacillota</taxon>
        <taxon>Clostridia</taxon>
        <taxon>Lachnospirales</taxon>
        <taxon>Lachnospiraceae</taxon>
        <taxon>Blautia</taxon>
    </lineage>
</organism>
<evidence type="ECO:0000256" key="2">
    <source>
        <dbReference type="ARBA" id="ARBA00022723"/>
    </source>
</evidence>
<comment type="caution">
    <text evidence="6">The sequence shown here is derived from an EMBL/GenBank/DDBJ whole genome shotgun (WGS) entry which is preliminary data.</text>
</comment>
<evidence type="ECO:0000259" key="5">
    <source>
        <dbReference type="SMART" id="SM00849"/>
    </source>
</evidence>
<evidence type="ECO:0000256" key="4">
    <source>
        <dbReference type="ARBA" id="ARBA00022833"/>
    </source>
</evidence>
<keyword evidence="4" id="KW-0862">Zinc</keyword>
<dbReference type="CDD" id="cd06262">
    <property type="entry name" value="metallo-hydrolase-like_MBL-fold"/>
    <property type="match status" value="1"/>
</dbReference>
<evidence type="ECO:0000313" key="6">
    <source>
        <dbReference type="EMBL" id="HIV39881.1"/>
    </source>
</evidence>
<dbReference type="SMART" id="SM00849">
    <property type="entry name" value="Lactamase_B"/>
    <property type="match status" value="1"/>
</dbReference>
<evidence type="ECO:0000256" key="3">
    <source>
        <dbReference type="ARBA" id="ARBA00022801"/>
    </source>
</evidence>
<comment type="cofactor">
    <cofactor evidence="1">
        <name>Zn(2+)</name>
        <dbReference type="ChEBI" id="CHEBI:29105"/>
    </cofactor>
</comment>
<dbReference type="GO" id="GO:0016787">
    <property type="term" value="F:hydrolase activity"/>
    <property type="evidence" value="ECO:0007669"/>
    <property type="project" value="UniProtKB-KW"/>
</dbReference>
<keyword evidence="2" id="KW-0479">Metal-binding</keyword>
<reference evidence="6" key="1">
    <citation type="journal article" date="2021" name="PeerJ">
        <title>Extensive microbial diversity within the chicken gut microbiome revealed by metagenomics and culture.</title>
        <authorList>
            <person name="Gilroy R."/>
            <person name="Ravi A."/>
            <person name="Getino M."/>
            <person name="Pursley I."/>
            <person name="Horton D.L."/>
            <person name="Alikhan N.F."/>
            <person name="Baker D."/>
            <person name="Gharbi K."/>
            <person name="Hall N."/>
            <person name="Watson M."/>
            <person name="Adriaenssens E.M."/>
            <person name="Foster-Nyarko E."/>
            <person name="Jarju S."/>
            <person name="Secka A."/>
            <person name="Antonio M."/>
            <person name="Oren A."/>
            <person name="Chaudhuri R.R."/>
            <person name="La Ragione R."/>
            <person name="Hildebrand F."/>
            <person name="Pallen M.J."/>
        </authorList>
    </citation>
    <scope>NUCLEOTIDE SEQUENCE</scope>
    <source>
        <strain evidence="6">CHK195-9823</strain>
    </source>
</reference>
<dbReference type="InterPro" id="IPR036866">
    <property type="entry name" value="RibonucZ/Hydroxyglut_hydro"/>
</dbReference>
<dbReference type="GO" id="GO:0046872">
    <property type="term" value="F:metal ion binding"/>
    <property type="evidence" value="ECO:0007669"/>
    <property type="project" value="UniProtKB-KW"/>
</dbReference>
<dbReference type="AlphaFoldDB" id="A0A9D1PFB5"/>
<evidence type="ECO:0000256" key="1">
    <source>
        <dbReference type="ARBA" id="ARBA00001947"/>
    </source>
</evidence>
<proteinExistence type="predicted"/>